<dbReference type="AlphaFoldDB" id="A0A8X6RV42"/>
<keyword evidence="2" id="KW-0808">Transferase</keyword>
<dbReference type="Proteomes" id="UP000887159">
    <property type="component" value="Unassembled WGS sequence"/>
</dbReference>
<dbReference type="PANTHER" id="PTHR33273">
    <property type="entry name" value="DOMAIN-CONTAINING PROTEIN, PUTATIVE-RELATED"/>
    <property type="match status" value="1"/>
</dbReference>
<dbReference type="SUPFAM" id="SSF56219">
    <property type="entry name" value="DNase I-like"/>
    <property type="match status" value="1"/>
</dbReference>
<feature type="domain" description="Endonuclease/exonuclease/phosphatase" evidence="1">
    <location>
        <begin position="7"/>
        <end position="211"/>
    </location>
</feature>
<protein>
    <submittedName>
        <fullName evidence="2">Probable RNA-directed DNA polymerase from transposon X-element</fullName>
    </submittedName>
</protein>
<comment type="caution">
    <text evidence="2">The sequence shown here is derived from an EMBL/GenBank/DDBJ whole genome shotgun (WGS) entry which is preliminary data.</text>
</comment>
<dbReference type="PANTHER" id="PTHR33273:SF2">
    <property type="entry name" value="ENDONUCLEASE_EXONUCLEASE_PHOSPHATASE DOMAIN-CONTAINING PROTEIN"/>
    <property type="match status" value="1"/>
</dbReference>
<accession>A0A8X6RV42</accession>
<sequence length="361" mass="41724">MIGLSLISWNANGILNKILEFKLFVEKYSPDGILIQETHLRPVHKFSIANYKCYRNDRITDGPASGGTLILIKKSIPHFNTPTPQLYYIEATTVTINPPNFDPLTITSIYVPHHSDKYLFTLDIDTIMQVNSHCVIFGDFNATHNTWNCSQNSTRGTHLKNYCDSTDFEIIFPATSTRFGYGTQNTLDFAIVKNFNFPYSIESLPELSSDHNPVFLNFSFSFPIHQVNPRAVTTCWHLFKKCLNNNILIENYANIKNPHILENKIEDFTEAVRSAHTEASKPITNTHHSYTPNHIKNLIFLKNRARKLYQNTLNPIFKTETNRLQAKIKRELKKHSQETWKNKLIALNTQDNSFWNIQKIF</sequence>
<keyword evidence="3" id="KW-1185">Reference proteome</keyword>
<evidence type="ECO:0000313" key="2">
    <source>
        <dbReference type="EMBL" id="GFY02372.1"/>
    </source>
</evidence>
<keyword evidence="2" id="KW-0548">Nucleotidyltransferase</keyword>
<dbReference type="GO" id="GO:0003964">
    <property type="term" value="F:RNA-directed DNA polymerase activity"/>
    <property type="evidence" value="ECO:0007669"/>
    <property type="project" value="UniProtKB-KW"/>
</dbReference>
<keyword evidence="2" id="KW-0695">RNA-directed DNA polymerase</keyword>
<proteinExistence type="predicted"/>
<dbReference type="InterPro" id="IPR005135">
    <property type="entry name" value="Endo/exonuclease/phosphatase"/>
</dbReference>
<dbReference type="Gene3D" id="3.60.10.10">
    <property type="entry name" value="Endonuclease/exonuclease/phosphatase"/>
    <property type="match status" value="1"/>
</dbReference>
<dbReference type="InterPro" id="IPR036691">
    <property type="entry name" value="Endo/exonu/phosph_ase_sf"/>
</dbReference>
<organism evidence="2 3">
    <name type="scientific">Trichonephila clavipes</name>
    <name type="common">Golden silk orbweaver</name>
    <name type="synonym">Nephila clavipes</name>
    <dbReference type="NCBI Taxonomy" id="2585209"/>
    <lineage>
        <taxon>Eukaryota</taxon>
        <taxon>Metazoa</taxon>
        <taxon>Ecdysozoa</taxon>
        <taxon>Arthropoda</taxon>
        <taxon>Chelicerata</taxon>
        <taxon>Arachnida</taxon>
        <taxon>Araneae</taxon>
        <taxon>Araneomorphae</taxon>
        <taxon>Entelegynae</taxon>
        <taxon>Araneoidea</taxon>
        <taxon>Nephilidae</taxon>
        <taxon>Trichonephila</taxon>
    </lineage>
</organism>
<dbReference type="EMBL" id="BMAU01021233">
    <property type="protein sequence ID" value="GFY02372.1"/>
    <property type="molecule type" value="Genomic_DNA"/>
</dbReference>
<evidence type="ECO:0000259" key="1">
    <source>
        <dbReference type="Pfam" id="PF03372"/>
    </source>
</evidence>
<evidence type="ECO:0000313" key="3">
    <source>
        <dbReference type="Proteomes" id="UP000887159"/>
    </source>
</evidence>
<dbReference type="Pfam" id="PF03372">
    <property type="entry name" value="Exo_endo_phos"/>
    <property type="match status" value="1"/>
</dbReference>
<reference evidence="2" key="1">
    <citation type="submission" date="2020-08" db="EMBL/GenBank/DDBJ databases">
        <title>Multicomponent nature underlies the extraordinary mechanical properties of spider dragline silk.</title>
        <authorList>
            <person name="Kono N."/>
            <person name="Nakamura H."/>
            <person name="Mori M."/>
            <person name="Yoshida Y."/>
            <person name="Ohtoshi R."/>
            <person name="Malay A.D."/>
            <person name="Moran D.A.P."/>
            <person name="Tomita M."/>
            <person name="Numata K."/>
            <person name="Arakawa K."/>
        </authorList>
    </citation>
    <scope>NUCLEOTIDE SEQUENCE</scope>
</reference>
<name>A0A8X6RV42_TRICX</name>
<gene>
    <name evidence="2" type="primary">X-element ORF2</name>
    <name evidence="2" type="ORF">TNCV_3502541</name>
</gene>